<organism evidence="3 4">
    <name type="scientific">Camelliibacillus cellulosilyticus</name>
    <dbReference type="NCBI Taxonomy" id="2174486"/>
    <lineage>
        <taxon>Bacteria</taxon>
        <taxon>Bacillati</taxon>
        <taxon>Bacillota</taxon>
        <taxon>Bacilli</taxon>
        <taxon>Bacillales</taxon>
        <taxon>Sporolactobacillaceae</taxon>
        <taxon>Camelliibacillus</taxon>
    </lineage>
</organism>
<dbReference type="Gene3D" id="1.10.390.10">
    <property type="entry name" value="Neutral Protease Domain 2"/>
    <property type="match status" value="1"/>
</dbReference>
<dbReference type="SUPFAM" id="SSF55486">
    <property type="entry name" value="Metalloproteases ('zincins'), catalytic domain"/>
    <property type="match status" value="1"/>
</dbReference>
<dbReference type="EMBL" id="JBHSFW010000002">
    <property type="protein sequence ID" value="MFC4618709.1"/>
    <property type="molecule type" value="Genomic_DNA"/>
</dbReference>
<keyword evidence="4" id="KW-1185">Reference proteome</keyword>
<dbReference type="Proteomes" id="UP001596022">
    <property type="component" value="Unassembled WGS sequence"/>
</dbReference>
<dbReference type="RefSeq" id="WP_376845758.1">
    <property type="nucleotide sequence ID" value="NZ_JBHSFW010000002.1"/>
</dbReference>
<dbReference type="InterPro" id="IPR042097">
    <property type="entry name" value="Aminopeptidase_N-like_N_sf"/>
</dbReference>
<evidence type="ECO:0000313" key="3">
    <source>
        <dbReference type="EMBL" id="MFC4618709.1"/>
    </source>
</evidence>
<name>A0ABV9GNF0_9BACL</name>
<proteinExistence type="predicted"/>
<keyword evidence="3" id="KW-0645">Protease</keyword>
<evidence type="ECO:0000313" key="4">
    <source>
        <dbReference type="Proteomes" id="UP001596022"/>
    </source>
</evidence>
<dbReference type="InterPro" id="IPR027268">
    <property type="entry name" value="Peptidase_M4/M1_CTD_sf"/>
</dbReference>
<dbReference type="GO" id="GO:0004177">
    <property type="term" value="F:aminopeptidase activity"/>
    <property type="evidence" value="ECO:0007669"/>
    <property type="project" value="UniProtKB-KW"/>
</dbReference>
<dbReference type="CDD" id="cd09604">
    <property type="entry name" value="M1_APN_like"/>
    <property type="match status" value="1"/>
</dbReference>
<reference evidence="4" key="1">
    <citation type="journal article" date="2019" name="Int. J. Syst. Evol. Microbiol.">
        <title>The Global Catalogue of Microorganisms (GCM) 10K type strain sequencing project: providing services to taxonomists for standard genome sequencing and annotation.</title>
        <authorList>
            <consortium name="The Broad Institute Genomics Platform"/>
            <consortium name="The Broad Institute Genome Sequencing Center for Infectious Disease"/>
            <person name="Wu L."/>
            <person name="Ma J."/>
        </authorList>
    </citation>
    <scope>NUCLEOTIDE SEQUENCE [LARGE SCALE GENOMIC DNA]</scope>
    <source>
        <strain evidence="4">CGMCC 1.16306</strain>
    </source>
</reference>
<dbReference type="Gene3D" id="2.60.40.1730">
    <property type="entry name" value="tricorn interacting facor f3 domain"/>
    <property type="match status" value="1"/>
</dbReference>
<evidence type="ECO:0000256" key="1">
    <source>
        <dbReference type="SAM" id="SignalP"/>
    </source>
</evidence>
<feature type="chain" id="PRO_5045613577" evidence="1">
    <location>
        <begin position="20"/>
        <end position="457"/>
    </location>
</feature>
<evidence type="ECO:0000259" key="2">
    <source>
        <dbReference type="Pfam" id="PF01433"/>
    </source>
</evidence>
<protein>
    <submittedName>
        <fullName evidence="3">M1 family metallopeptidase</fullName>
        <ecNumber evidence="3">3.4.11.-</ecNumber>
    </submittedName>
</protein>
<comment type="caution">
    <text evidence="3">The sequence shown here is derived from an EMBL/GenBank/DDBJ whole genome shotgun (WGS) entry which is preliminary data.</text>
</comment>
<dbReference type="PANTHER" id="PTHR45726:SF3">
    <property type="entry name" value="LEUKOTRIENE A-4 HYDROLASE"/>
    <property type="match status" value="1"/>
</dbReference>
<dbReference type="Pfam" id="PF01433">
    <property type="entry name" value="Peptidase_M1"/>
    <property type="match status" value="1"/>
</dbReference>
<feature type="signal peptide" evidence="1">
    <location>
        <begin position="1"/>
        <end position="19"/>
    </location>
</feature>
<dbReference type="EC" id="3.4.11.-" evidence="3"/>
<dbReference type="InterPro" id="IPR034015">
    <property type="entry name" value="M1_LTA4H"/>
</dbReference>
<sequence>MRFVLICLLGAILVLTSCADRETAKPVKTFYGPAHPEYTMDLTYDNQKHTIGGVMTVQFENNLDKTLKNIYFNLWPNADAFKEGEIKINRVRYNNTSSAFKVEQTKLDISEITLKPNEKATVEIDFVVTIPEGSNRFGWEGSSVSLGNWFPILAVYDHHGWALHPYAPETDSFYSLTGNFDVTLKTDEKQVIATTGQEVSEPVKKDGKVVHHYQAKDVRDFAIQMNETYHVKSAMEGKTKINVYYTDEQQLQGDEMLEAGRYALHQFNELYGDYPWPELDIVGMGQAFFAGMEYPQLVMISLKKDSGRDYIYLTTAHEIAHQWFYGAVGNDEFREPWLDESFATYASEDIMGVLDKLDNVVAPSGDGYDLDAPVSNYYKGKNDLAEDRDFVRMMYSYGAKTLYDLRQQLGDDLFYKGMRAYYKKMKFKVATTDDFIRIMEKTTGKNLTKFFKAHHIK</sequence>
<keyword evidence="3" id="KW-0378">Hydrolase</keyword>
<feature type="domain" description="Peptidase M1 membrane alanine aminopeptidase" evidence="2">
    <location>
        <begin position="261"/>
        <end position="452"/>
    </location>
</feature>
<keyword evidence="1" id="KW-0732">Signal</keyword>
<gene>
    <name evidence="3" type="ORF">ACFO4N_08155</name>
</gene>
<accession>A0ABV9GNF0</accession>
<dbReference type="PROSITE" id="PS51257">
    <property type="entry name" value="PROKAR_LIPOPROTEIN"/>
    <property type="match status" value="1"/>
</dbReference>
<dbReference type="InterPro" id="IPR014782">
    <property type="entry name" value="Peptidase_M1_dom"/>
</dbReference>
<keyword evidence="3" id="KW-0031">Aminopeptidase</keyword>
<dbReference type="PANTHER" id="PTHR45726">
    <property type="entry name" value="LEUKOTRIENE A-4 HYDROLASE"/>
    <property type="match status" value="1"/>
</dbReference>